<keyword evidence="9" id="KW-1133">Transmembrane helix</keyword>
<dbReference type="PROSITE" id="PS50109">
    <property type="entry name" value="HIS_KIN"/>
    <property type="match status" value="1"/>
</dbReference>
<dbReference type="InterPro" id="IPR036097">
    <property type="entry name" value="HisK_dim/P_sf"/>
</dbReference>
<keyword evidence="7" id="KW-0902">Two-component regulatory system</keyword>
<dbReference type="PANTHER" id="PTHR43711:SF32">
    <property type="entry name" value="SENSOR-TYPE HISTIDINE KINASE PRRB"/>
    <property type="match status" value="1"/>
</dbReference>
<evidence type="ECO:0000313" key="12">
    <source>
        <dbReference type="EMBL" id="GAN54683.1"/>
    </source>
</evidence>
<keyword evidence="5" id="KW-0808">Transferase</keyword>
<reference evidence="12 13" key="1">
    <citation type="submission" date="2012-10" db="EMBL/GenBank/DDBJ databases">
        <title>Genome sequencing of Tanticharoenia sakaeratensis NBRC 103193.</title>
        <authorList>
            <person name="Azuma Y."/>
            <person name="Hadano H."/>
            <person name="Hirakawa H."/>
            <person name="Matsushita K."/>
        </authorList>
    </citation>
    <scope>NUCLEOTIDE SEQUENCE [LARGE SCALE GENOMIC DNA]</scope>
    <source>
        <strain evidence="12 13">NBRC 103193</strain>
    </source>
</reference>
<dbReference type="InterPro" id="IPR050736">
    <property type="entry name" value="Sensor_HK_Regulatory"/>
</dbReference>
<dbReference type="Gene3D" id="6.10.340.10">
    <property type="match status" value="1"/>
</dbReference>
<dbReference type="PANTHER" id="PTHR43711">
    <property type="entry name" value="TWO-COMPONENT HISTIDINE KINASE"/>
    <property type="match status" value="1"/>
</dbReference>
<evidence type="ECO:0000256" key="2">
    <source>
        <dbReference type="ARBA" id="ARBA00004370"/>
    </source>
</evidence>
<gene>
    <name evidence="12" type="ORF">Tasa_028_050</name>
</gene>
<dbReference type="EC" id="2.7.13.3" evidence="3"/>
<name>A0A0D6MN12_9PROT</name>
<evidence type="ECO:0000256" key="4">
    <source>
        <dbReference type="ARBA" id="ARBA00022553"/>
    </source>
</evidence>
<evidence type="ECO:0000256" key="8">
    <source>
        <dbReference type="SAM" id="MobiDB-lite"/>
    </source>
</evidence>
<evidence type="ECO:0000313" key="13">
    <source>
        <dbReference type="Proteomes" id="UP000032679"/>
    </source>
</evidence>
<keyword evidence="6 12" id="KW-0418">Kinase</keyword>
<evidence type="ECO:0000256" key="5">
    <source>
        <dbReference type="ARBA" id="ARBA00022679"/>
    </source>
</evidence>
<sequence>MIRSALRRLGLMPSGAHRTHRPPPIQPDPAGRQRPDPYDDPYGPAPREPLAARSTAPRRALTSFLIATERRLRRIRGRARRTHQGARLVSPLMRRILLVNALPLAILAVTLLFLNDFQNSLLESRVGALREQAHIYAGALGENAVTRTITRTAPHLDDIGFDIDPALARPLLVRLTEPSPDARAILYGPDGRVIADSRADAAAIQTLPERGAHRSHRHRATDTPAPPAAAPRHDPEPSAWSPPHDNALETTYDWLLSLLPLSSRTGIVTLDTPDEAPGPRATGSSGPPAEMPPYIRRTRQHQLVVTVTEPVIHDGETIGIIQLTRQAAEVDRSLFAVRSSILSLFLVALAVTVFLSWYLSLTIARPLLRLAISTHDIRDGAGRADTVPETLLARRDEIGELARSLRASALALWARMDANERFAADVSHEIKNPLSSIRSAIETLPRIENTERRERLLGIINNDVRRLDRLITDISDASRVDAELSRTRAEPIAVTGLLAILVDIHQTTRGPHDAILRLAATPEPDQSLCAWAVEDRLVQVLRNLIGNAISFSPPDGLITLTAQAAGAFVEISVADQGPGIPEGKLETIFDRFYSERPNSEKFGQHSGLGLAISRQIIEALRGTLHAENLISPSGQIVGARFVVRLPRAVPTGR</sequence>
<protein>
    <recommendedName>
        <fullName evidence="3">histidine kinase</fullName>
        <ecNumber evidence="3">2.7.13.3</ecNumber>
    </recommendedName>
</protein>
<evidence type="ECO:0000256" key="6">
    <source>
        <dbReference type="ARBA" id="ARBA00022777"/>
    </source>
</evidence>
<comment type="caution">
    <text evidence="12">The sequence shown here is derived from an EMBL/GenBank/DDBJ whole genome shotgun (WGS) entry which is preliminary data.</text>
</comment>
<evidence type="ECO:0000256" key="7">
    <source>
        <dbReference type="ARBA" id="ARBA00023012"/>
    </source>
</evidence>
<dbReference type="InterPro" id="IPR003660">
    <property type="entry name" value="HAMP_dom"/>
</dbReference>
<keyword evidence="9" id="KW-0812">Transmembrane</keyword>
<feature type="transmembrane region" description="Helical" evidence="9">
    <location>
        <begin position="96"/>
        <end position="114"/>
    </location>
</feature>
<keyword evidence="4" id="KW-0597">Phosphoprotein</keyword>
<feature type="region of interest" description="Disordered" evidence="8">
    <location>
        <begin position="9"/>
        <end position="56"/>
    </location>
</feature>
<dbReference type="PRINTS" id="PR00344">
    <property type="entry name" value="BCTRLSENSOR"/>
</dbReference>
<dbReference type="AlphaFoldDB" id="A0A0D6MN12"/>
<dbReference type="Gene3D" id="1.10.287.130">
    <property type="match status" value="1"/>
</dbReference>
<evidence type="ECO:0000256" key="3">
    <source>
        <dbReference type="ARBA" id="ARBA00012438"/>
    </source>
</evidence>
<dbReference type="Pfam" id="PF02518">
    <property type="entry name" value="HATPase_c"/>
    <property type="match status" value="1"/>
</dbReference>
<feature type="region of interest" description="Disordered" evidence="8">
    <location>
        <begin position="208"/>
        <end position="245"/>
    </location>
</feature>
<keyword evidence="13" id="KW-1185">Reference proteome</keyword>
<dbReference type="InterPro" id="IPR025908">
    <property type="entry name" value="Sensor_TM1"/>
</dbReference>
<evidence type="ECO:0000259" key="10">
    <source>
        <dbReference type="PROSITE" id="PS50109"/>
    </source>
</evidence>
<feature type="region of interest" description="Disordered" evidence="8">
    <location>
        <begin position="270"/>
        <end position="293"/>
    </location>
</feature>
<dbReference type="InterPro" id="IPR036890">
    <property type="entry name" value="HATPase_C_sf"/>
</dbReference>
<dbReference type="InterPro" id="IPR003594">
    <property type="entry name" value="HATPase_dom"/>
</dbReference>
<dbReference type="CDD" id="cd00082">
    <property type="entry name" value="HisKA"/>
    <property type="match status" value="1"/>
</dbReference>
<dbReference type="GO" id="GO:0016020">
    <property type="term" value="C:membrane"/>
    <property type="evidence" value="ECO:0007669"/>
    <property type="project" value="UniProtKB-SubCell"/>
</dbReference>
<dbReference type="Gene3D" id="3.30.565.10">
    <property type="entry name" value="Histidine kinase-like ATPase, C-terminal domain"/>
    <property type="match status" value="1"/>
</dbReference>
<dbReference type="Pfam" id="PF00512">
    <property type="entry name" value="HisKA"/>
    <property type="match status" value="1"/>
</dbReference>
<feature type="domain" description="Histidine kinase" evidence="10">
    <location>
        <begin position="425"/>
        <end position="649"/>
    </location>
</feature>
<evidence type="ECO:0000259" key="11">
    <source>
        <dbReference type="PROSITE" id="PS50885"/>
    </source>
</evidence>
<comment type="subcellular location">
    <subcellularLocation>
        <location evidence="2">Membrane</location>
    </subcellularLocation>
</comment>
<dbReference type="RefSeq" id="WP_264921547.1">
    <property type="nucleotide sequence ID" value="NZ_BALE01000028.1"/>
</dbReference>
<dbReference type="GO" id="GO:0000155">
    <property type="term" value="F:phosphorelay sensor kinase activity"/>
    <property type="evidence" value="ECO:0007669"/>
    <property type="project" value="InterPro"/>
</dbReference>
<dbReference type="Proteomes" id="UP000032679">
    <property type="component" value="Unassembled WGS sequence"/>
</dbReference>
<keyword evidence="9" id="KW-0472">Membrane</keyword>
<dbReference type="PROSITE" id="PS50885">
    <property type="entry name" value="HAMP"/>
    <property type="match status" value="1"/>
</dbReference>
<dbReference type="InterPro" id="IPR005467">
    <property type="entry name" value="His_kinase_dom"/>
</dbReference>
<proteinExistence type="predicted"/>
<dbReference type="SUPFAM" id="SSF47384">
    <property type="entry name" value="Homodimeric domain of signal transducing histidine kinase"/>
    <property type="match status" value="1"/>
</dbReference>
<dbReference type="SMART" id="SM00387">
    <property type="entry name" value="HATPase_c"/>
    <property type="match status" value="1"/>
</dbReference>
<evidence type="ECO:0000256" key="1">
    <source>
        <dbReference type="ARBA" id="ARBA00000085"/>
    </source>
</evidence>
<dbReference type="STRING" id="1231623.Tasa_028_050"/>
<dbReference type="Pfam" id="PF13755">
    <property type="entry name" value="Sensor_TM1"/>
    <property type="match status" value="1"/>
</dbReference>
<evidence type="ECO:0000256" key="9">
    <source>
        <dbReference type="SAM" id="Phobius"/>
    </source>
</evidence>
<dbReference type="SUPFAM" id="SSF55874">
    <property type="entry name" value="ATPase domain of HSP90 chaperone/DNA topoisomerase II/histidine kinase"/>
    <property type="match status" value="1"/>
</dbReference>
<comment type="catalytic activity">
    <reaction evidence="1">
        <text>ATP + protein L-histidine = ADP + protein N-phospho-L-histidine.</text>
        <dbReference type="EC" id="2.7.13.3"/>
    </reaction>
</comment>
<dbReference type="InterPro" id="IPR003661">
    <property type="entry name" value="HisK_dim/P_dom"/>
</dbReference>
<dbReference type="SMART" id="SM00388">
    <property type="entry name" value="HisKA"/>
    <property type="match status" value="1"/>
</dbReference>
<dbReference type="EMBL" id="BALE01000028">
    <property type="protein sequence ID" value="GAN54683.1"/>
    <property type="molecule type" value="Genomic_DNA"/>
</dbReference>
<feature type="transmembrane region" description="Helical" evidence="9">
    <location>
        <begin position="341"/>
        <end position="359"/>
    </location>
</feature>
<feature type="domain" description="HAMP" evidence="11">
    <location>
        <begin position="361"/>
        <end position="417"/>
    </location>
</feature>
<organism evidence="12 13">
    <name type="scientific">Tanticharoenia sakaeratensis NBRC 103193</name>
    <dbReference type="NCBI Taxonomy" id="1231623"/>
    <lineage>
        <taxon>Bacteria</taxon>
        <taxon>Pseudomonadati</taxon>
        <taxon>Pseudomonadota</taxon>
        <taxon>Alphaproteobacteria</taxon>
        <taxon>Acetobacterales</taxon>
        <taxon>Acetobacteraceae</taxon>
        <taxon>Tanticharoenia</taxon>
    </lineage>
</organism>
<dbReference type="InterPro" id="IPR004358">
    <property type="entry name" value="Sig_transdc_His_kin-like_C"/>
</dbReference>
<accession>A0A0D6MN12</accession>